<reference evidence="2" key="1">
    <citation type="submission" date="2014-09" db="EMBL/GenBank/DDBJ databases">
        <authorList>
            <person name="Mudge J."/>
            <person name="Ramaraj T."/>
            <person name="Lindquist I.E."/>
            <person name="Bharti A.K."/>
            <person name="Sundararajan A."/>
            <person name="Cameron C.T."/>
            <person name="Woodward J.E."/>
            <person name="May G.D."/>
            <person name="Brubaker C."/>
            <person name="Broadhvest J."/>
            <person name="Wilkins T.A."/>
        </authorList>
    </citation>
    <scope>NUCLEOTIDE SEQUENCE</scope>
    <source>
        <strain evidence="2">cv. AKA8401</strain>
    </source>
</reference>
<organism evidence="1 2">
    <name type="scientific">Gossypium arboreum</name>
    <name type="common">Tree cotton</name>
    <name type="synonym">Gossypium nanking</name>
    <dbReference type="NCBI Taxonomy" id="29729"/>
    <lineage>
        <taxon>Eukaryota</taxon>
        <taxon>Viridiplantae</taxon>
        <taxon>Streptophyta</taxon>
        <taxon>Embryophyta</taxon>
        <taxon>Tracheophyta</taxon>
        <taxon>Spermatophyta</taxon>
        <taxon>Magnoliopsida</taxon>
        <taxon>eudicotyledons</taxon>
        <taxon>Gunneridae</taxon>
        <taxon>Pentapetalae</taxon>
        <taxon>rosids</taxon>
        <taxon>malvids</taxon>
        <taxon>Malvales</taxon>
        <taxon>Malvaceae</taxon>
        <taxon>Malvoideae</taxon>
        <taxon>Gossypium</taxon>
    </lineage>
</organism>
<name>A0A0B0PZ04_GOSAR</name>
<proteinExistence type="predicted"/>
<evidence type="ECO:0000313" key="1">
    <source>
        <dbReference type="EMBL" id="KHG30122.1"/>
    </source>
</evidence>
<dbReference type="EMBL" id="KN454424">
    <property type="protein sequence ID" value="KHG30122.1"/>
    <property type="molecule type" value="Genomic_DNA"/>
</dbReference>
<dbReference type="AlphaFoldDB" id="A0A0B0PZ04"/>
<gene>
    <name evidence="1" type="ORF">F383_36250</name>
</gene>
<protein>
    <submittedName>
        <fullName evidence="1">Uncharacterized protein</fullName>
    </submittedName>
</protein>
<keyword evidence="2" id="KW-1185">Reference proteome</keyword>
<dbReference type="Proteomes" id="UP000032142">
    <property type="component" value="Unassembled WGS sequence"/>
</dbReference>
<evidence type="ECO:0000313" key="2">
    <source>
        <dbReference type="Proteomes" id="UP000032142"/>
    </source>
</evidence>
<accession>A0A0B0PZ04</accession>
<sequence>MPSNHNPSSFFSYNKVKAT</sequence>